<evidence type="ECO:0000256" key="5">
    <source>
        <dbReference type="ARBA" id="ARBA00023004"/>
    </source>
</evidence>
<comment type="cofactor">
    <cofactor evidence="8">
        <name>[4Fe-4S] cluster</name>
        <dbReference type="ChEBI" id="CHEBI:49883"/>
    </cofactor>
    <text evidence="8">Binds 2 [4Fe-4S] clusters per subunit. One cluster is coordinated with 3 cysteines and an exchangeable S-adenosyl-L-methionine.</text>
</comment>
<dbReference type="InterPro" id="IPR006638">
    <property type="entry name" value="Elp3/MiaA/NifB-like_rSAM"/>
</dbReference>
<dbReference type="PIRSF" id="PIRSF005963">
    <property type="entry name" value="Lipoyl_synth"/>
    <property type="match status" value="1"/>
</dbReference>
<feature type="binding site" evidence="8">
    <location>
        <position position="266"/>
    </location>
    <ligand>
        <name>[4Fe-4S] cluster</name>
        <dbReference type="ChEBI" id="CHEBI:49883"/>
        <label>1</label>
    </ligand>
</feature>
<keyword evidence="5 8" id="KW-0408">Iron</keyword>
<dbReference type="EMBL" id="DSFP01000041">
    <property type="protein sequence ID" value="HEW46028.1"/>
    <property type="molecule type" value="Genomic_DNA"/>
</dbReference>
<dbReference type="NCBIfam" id="NF004019">
    <property type="entry name" value="PRK05481.1"/>
    <property type="match status" value="1"/>
</dbReference>
<dbReference type="AlphaFoldDB" id="A0A7C2VEF0"/>
<feature type="binding site" evidence="8">
    <location>
        <position position="39"/>
    </location>
    <ligand>
        <name>[4Fe-4S] cluster</name>
        <dbReference type="ChEBI" id="CHEBI:49883"/>
        <label>1</label>
    </ligand>
</feature>
<dbReference type="HAMAP" id="MF_00206">
    <property type="entry name" value="Lipoyl_synth"/>
    <property type="match status" value="1"/>
</dbReference>
<feature type="binding site" evidence="8">
    <location>
        <position position="54"/>
    </location>
    <ligand>
        <name>[4Fe-4S] cluster</name>
        <dbReference type="ChEBI" id="CHEBI:49883"/>
        <label>2</label>
        <note>4Fe-4S-S-AdoMet</note>
    </ligand>
</feature>
<evidence type="ECO:0000256" key="3">
    <source>
        <dbReference type="ARBA" id="ARBA00022691"/>
    </source>
</evidence>
<keyword evidence="6 8" id="KW-0411">Iron-sulfur</keyword>
<comment type="catalytic activity">
    <reaction evidence="7 8">
        <text>[[Fe-S] cluster scaffold protein carrying a second [4Fe-4S](2+) cluster] + N(6)-octanoyl-L-lysyl-[protein] + 2 oxidized [2Fe-2S]-[ferredoxin] + 2 S-adenosyl-L-methionine + 4 H(+) = [[Fe-S] cluster scaffold protein] + N(6)-[(R)-dihydrolipoyl]-L-lysyl-[protein] + 4 Fe(3+) + 2 hydrogen sulfide + 2 5'-deoxyadenosine + 2 L-methionine + 2 reduced [2Fe-2S]-[ferredoxin]</text>
        <dbReference type="Rhea" id="RHEA:16585"/>
        <dbReference type="Rhea" id="RHEA-COMP:9928"/>
        <dbReference type="Rhea" id="RHEA-COMP:10000"/>
        <dbReference type="Rhea" id="RHEA-COMP:10001"/>
        <dbReference type="Rhea" id="RHEA-COMP:10475"/>
        <dbReference type="Rhea" id="RHEA-COMP:14568"/>
        <dbReference type="Rhea" id="RHEA-COMP:14569"/>
        <dbReference type="ChEBI" id="CHEBI:15378"/>
        <dbReference type="ChEBI" id="CHEBI:17319"/>
        <dbReference type="ChEBI" id="CHEBI:29034"/>
        <dbReference type="ChEBI" id="CHEBI:29919"/>
        <dbReference type="ChEBI" id="CHEBI:33722"/>
        <dbReference type="ChEBI" id="CHEBI:33737"/>
        <dbReference type="ChEBI" id="CHEBI:33738"/>
        <dbReference type="ChEBI" id="CHEBI:57844"/>
        <dbReference type="ChEBI" id="CHEBI:59789"/>
        <dbReference type="ChEBI" id="CHEBI:78809"/>
        <dbReference type="ChEBI" id="CHEBI:83100"/>
        <dbReference type="EC" id="2.8.1.8"/>
    </reaction>
</comment>
<dbReference type="Gene3D" id="3.20.20.70">
    <property type="entry name" value="Aldolase class I"/>
    <property type="match status" value="1"/>
</dbReference>
<evidence type="ECO:0000256" key="1">
    <source>
        <dbReference type="ARBA" id="ARBA00022485"/>
    </source>
</evidence>
<keyword evidence="8" id="KW-0963">Cytoplasm</keyword>
<dbReference type="NCBIfam" id="NF009544">
    <property type="entry name" value="PRK12928.1"/>
    <property type="match status" value="1"/>
</dbReference>
<comment type="caution">
    <text evidence="10">The sequence shown here is derived from an EMBL/GenBank/DDBJ whole genome shotgun (WGS) entry which is preliminary data.</text>
</comment>
<dbReference type="PANTHER" id="PTHR10949">
    <property type="entry name" value="LIPOYL SYNTHASE"/>
    <property type="match status" value="1"/>
</dbReference>
<dbReference type="EC" id="2.8.1.8" evidence="8"/>
<keyword evidence="1 8" id="KW-0004">4Fe-4S</keyword>
<organism evidence="10">
    <name type="scientific">Hydrogenobacter sp</name>
    <dbReference type="NCBI Taxonomy" id="2152829"/>
    <lineage>
        <taxon>Bacteria</taxon>
        <taxon>Pseudomonadati</taxon>
        <taxon>Aquificota</taxon>
        <taxon>Aquificia</taxon>
        <taxon>Aquificales</taxon>
        <taxon>Aquificaceae</taxon>
        <taxon>Hydrogenobacter</taxon>
    </lineage>
</organism>
<feature type="binding site" evidence="8">
    <location>
        <position position="58"/>
    </location>
    <ligand>
        <name>[4Fe-4S] cluster</name>
        <dbReference type="ChEBI" id="CHEBI:49883"/>
        <label>2</label>
        <note>4Fe-4S-S-AdoMet</note>
    </ligand>
</feature>
<reference evidence="10" key="1">
    <citation type="journal article" date="2020" name="mSystems">
        <title>Genome- and Community-Level Interaction Insights into Carbon Utilization and Element Cycling Functions of Hydrothermarchaeota in Hydrothermal Sediment.</title>
        <authorList>
            <person name="Zhou Z."/>
            <person name="Liu Y."/>
            <person name="Xu W."/>
            <person name="Pan J."/>
            <person name="Luo Z.H."/>
            <person name="Li M."/>
        </authorList>
    </citation>
    <scope>NUCLEOTIDE SEQUENCE [LARGE SCALE GENOMIC DNA]</scope>
    <source>
        <strain evidence="10">SpSt-132</strain>
    </source>
</reference>
<dbReference type="InterPro" id="IPR007197">
    <property type="entry name" value="rSAM"/>
</dbReference>
<feature type="domain" description="Radical SAM core" evidence="9">
    <location>
        <begin position="40"/>
        <end position="255"/>
    </location>
</feature>
<accession>A0A7C2VEF0</accession>
<dbReference type="UniPathway" id="UPA00538">
    <property type="reaction ID" value="UER00593"/>
</dbReference>
<dbReference type="SFLD" id="SFLDS00029">
    <property type="entry name" value="Radical_SAM"/>
    <property type="match status" value="1"/>
</dbReference>
<dbReference type="Pfam" id="PF04055">
    <property type="entry name" value="Radical_SAM"/>
    <property type="match status" value="1"/>
</dbReference>
<dbReference type="SMART" id="SM00729">
    <property type="entry name" value="Elp3"/>
    <property type="match status" value="1"/>
</dbReference>
<evidence type="ECO:0000256" key="2">
    <source>
        <dbReference type="ARBA" id="ARBA00022679"/>
    </source>
</evidence>
<dbReference type="NCBIfam" id="TIGR00510">
    <property type="entry name" value="lipA"/>
    <property type="match status" value="1"/>
</dbReference>
<dbReference type="SUPFAM" id="SSF102114">
    <property type="entry name" value="Radical SAM enzymes"/>
    <property type="match status" value="1"/>
</dbReference>
<evidence type="ECO:0000256" key="4">
    <source>
        <dbReference type="ARBA" id="ARBA00022723"/>
    </source>
</evidence>
<keyword evidence="3 8" id="KW-0949">S-adenosyl-L-methionine</keyword>
<comment type="pathway">
    <text evidence="8">Protein modification; protein lipoylation via endogenous pathway; protein N(6)-(lipoyl)lysine from octanoyl-[acyl-carrier-protein]: step 2/2.</text>
</comment>
<feature type="binding site" evidence="8">
    <location>
        <position position="28"/>
    </location>
    <ligand>
        <name>[4Fe-4S] cluster</name>
        <dbReference type="ChEBI" id="CHEBI:49883"/>
        <label>1</label>
    </ligand>
</feature>
<comment type="function">
    <text evidence="8">Catalyzes the radical-mediated insertion of two sulfur atoms into the C-6 and C-8 positions of the octanoyl moiety bound to the lipoyl domains of lipoate-dependent enzymes, thereby converting the octanoylated domains into lipoylated derivatives.</text>
</comment>
<keyword evidence="4 8" id="KW-0479">Metal-binding</keyword>
<dbReference type="GO" id="GO:0046872">
    <property type="term" value="F:metal ion binding"/>
    <property type="evidence" value="ECO:0007669"/>
    <property type="project" value="UniProtKB-KW"/>
</dbReference>
<dbReference type="GO" id="GO:0005737">
    <property type="term" value="C:cytoplasm"/>
    <property type="evidence" value="ECO:0007669"/>
    <property type="project" value="UniProtKB-SubCell"/>
</dbReference>
<sequence>MLLVKAPQKEVLFETQQVLRKYSLNTVCEESLCPNIGECFSKGTATFLILGKVCTRACKYCHVATGKPTAPDPSEPIRLYYAIKELRLRYVVITSVDRDDLPDYGSGHFRRCVEFLKSRDKGLKVEVLTPDFQGSERALENLVISYPDVLAHNIETVERLFPKVRPQGDYKRSLHVLEFYSKSQVAPVKSGLMLGLGERWEDVIKTMEDLKEVGVSILVIGQYLSPSPKHYPVAKIYSKEEFDRLKDVALSLGFERVLCEPLARSSYHAHELVYNV</sequence>
<dbReference type="CDD" id="cd01335">
    <property type="entry name" value="Radical_SAM"/>
    <property type="match status" value="1"/>
</dbReference>
<protein>
    <recommendedName>
        <fullName evidence="8">Lipoyl synthase</fullName>
        <ecNumber evidence="8">2.8.1.8</ecNumber>
    </recommendedName>
    <alternativeName>
        <fullName evidence="8">Lip-syn</fullName>
        <shortName evidence="8">LS</shortName>
    </alternativeName>
    <alternativeName>
        <fullName evidence="8">Lipoate synthase</fullName>
    </alternativeName>
    <alternativeName>
        <fullName evidence="8">Lipoic acid synthase</fullName>
    </alternativeName>
    <alternativeName>
        <fullName evidence="8">Sulfur insertion protein LipA</fullName>
    </alternativeName>
</protein>
<evidence type="ECO:0000256" key="7">
    <source>
        <dbReference type="ARBA" id="ARBA00047326"/>
    </source>
</evidence>
<evidence type="ECO:0000256" key="6">
    <source>
        <dbReference type="ARBA" id="ARBA00023014"/>
    </source>
</evidence>
<name>A0A7C2VEF0_9AQUI</name>
<evidence type="ECO:0000256" key="8">
    <source>
        <dbReference type="HAMAP-Rule" id="MF_00206"/>
    </source>
</evidence>
<comment type="subcellular location">
    <subcellularLocation>
        <location evidence="8">Cytoplasm</location>
    </subcellularLocation>
</comment>
<dbReference type="GO" id="GO:0009249">
    <property type="term" value="P:protein lipoylation"/>
    <property type="evidence" value="ECO:0007669"/>
    <property type="project" value="UniProtKB-UniRule"/>
</dbReference>
<dbReference type="GO" id="GO:0016992">
    <property type="term" value="F:lipoate synthase activity"/>
    <property type="evidence" value="ECO:0007669"/>
    <property type="project" value="UniProtKB-UniRule"/>
</dbReference>
<dbReference type="InterPro" id="IPR013785">
    <property type="entry name" value="Aldolase_TIM"/>
</dbReference>
<dbReference type="PANTHER" id="PTHR10949:SF0">
    <property type="entry name" value="LIPOYL SYNTHASE, MITOCHONDRIAL"/>
    <property type="match status" value="1"/>
</dbReference>
<dbReference type="InterPro" id="IPR058240">
    <property type="entry name" value="rSAM_sf"/>
</dbReference>
<evidence type="ECO:0000259" key="9">
    <source>
        <dbReference type="PROSITE" id="PS51918"/>
    </source>
</evidence>
<dbReference type="InterPro" id="IPR003698">
    <property type="entry name" value="Lipoyl_synth"/>
</dbReference>
<proteinExistence type="inferred from homology"/>
<dbReference type="GO" id="GO:0051539">
    <property type="term" value="F:4 iron, 4 sulfur cluster binding"/>
    <property type="evidence" value="ECO:0007669"/>
    <property type="project" value="UniProtKB-UniRule"/>
</dbReference>
<keyword evidence="2 8" id="KW-0808">Transferase</keyword>
<dbReference type="PROSITE" id="PS51918">
    <property type="entry name" value="RADICAL_SAM"/>
    <property type="match status" value="1"/>
</dbReference>
<feature type="binding site" evidence="8">
    <location>
        <position position="61"/>
    </location>
    <ligand>
        <name>[4Fe-4S] cluster</name>
        <dbReference type="ChEBI" id="CHEBI:49883"/>
        <label>2</label>
        <note>4Fe-4S-S-AdoMet</note>
    </ligand>
</feature>
<comment type="similarity">
    <text evidence="8">Belongs to the radical SAM superfamily. Lipoyl synthase family.</text>
</comment>
<feature type="binding site" evidence="8">
    <location>
        <position position="33"/>
    </location>
    <ligand>
        <name>[4Fe-4S] cluster</name>
        <dbReference type="ChEBI" id="CHEBI:49883"/>
        <label>1</label>
    </ligand>
</feature>
<gene>
    <name evidence="8 10" type="primary">lipA</name>
    <name evidence="10" type="ORF">ENO47_05075</name>
</gene>
<evidence type="ECO:0000313" key="10">
    <source>
        <dbReference type="EMBL" id="HEW46028.1"/>
    </source>
</evidence>